<dbReference type="InterPro" id="IPR007050">
    <property type="entry name" value="HTH_bacterioopsin"/>
</dbReference>
<keyword evidence="1" id="KW-0805">Transcription regulation</keyword>
<feature type="domain" description="HTH bat-type" evidence="3">
    <location>
        <begin position="157"/>
        <end position="202"/>
    </location>
</feature>
<dbReference type="SUPFAM" id="SSF53098">
    <property type="entry name" value="Ribonuclease H-like"/>
    <property type="match status" value="1"/>
</dbReference>
<organism evidence="6 7">
    <name type="scientific">Halobacterium bonnevillei</name>
    <dbReference type="NCBI Taxonomy" id="2692200"/>
    <lineage>
        <taxon>Archaea</taxon>
        <taxon>Methanobacteriati</taxon>
        <taxon>Methanobacteriota</taxon>
        <taxon>Stenosarchaea group</taxon>
        <taxon>Halobacteria</taxon>
        <taxon>Halobacteriales</taxon>
        <taxon>Halobacteriaceae</taxon>
        <taxon>Halobacterium</taxon>
    </lineage>
</organism>
<evidence type="ECO:0000259" key="3">
    <source>
        <dbReference type="Pfam" id="PF04967"/>
    </source>
</evidence>
<protein>
    <recommendedName>
        <fullName evidence="8">Exonuclease</fullName>
    </recommendedName>
</protein>
<dbReference type="EMBL" id="WUUU01000016">
    <property type="protein sequence ID" value="MXR19803.1"/>
    <property type="molecule type" value="Genomic_DNA"/>
</dbReference>
<dbReference type="Gene3D" id="3.30.420.10">
    <property type="entry name" value="Ribonuclease H-like superfamily/Ribonuclease H"/>
    <property type="match status" value="1"/>
</dbReference>
<dbReference type="OrthoDB" id="211024at2157"/>
<keyword evidence="2" id="KW-0804">Transcription</keyword>
<keyword evidence="7" id="KW-1185">Reference proteome</keyword>
<sequence>MGVIAEFTFQHPNLPLMSTLEESGVRLDLEQAVAEDPERPVLFVWASHGNLDHFEAAACEDDSVDDVTLVEDADERRLYRVQVSERTEKPLYPLDDRMEASRLAVTSTADGVEARLRFPDRESLSAFQPRIETRGIDVTLRGVFSQTDPGLTDQNGLSSKQRTALVTAVELGYYGVPREASLADVADELGVSTQAASERCDAASTRSCGTNWTDSAAAGTACGRRTAGSLYRWLPASGMRVENSFIPAPGVGETTERRLWEHGVTHWDDFDASAPGVGETTAQNVYSFIGDARDALDRGDTQYFADAFPNNALWRLYENVAGDVAFFDIETTGLDKRSSDVTTVSVLHGGDTTTLVRGDDLTAENLADLLDASLVVSFNGKRFDQPFIEHNYDVDVDAPHLDLMYLCRRLDLTGGLKQVEADLGIDRGGMDVDGREAVRLWHRYEDGDEDALDRLVEYNRYDAQNLQTLLDTVAGRLHQEVFEPHA</sequence>
<dbReference type="Pfam" id="PF04967">
    <property type="entry name" value="HTH_10"/>
    <property type="match status" value="1"/>
</dbReference>
<evidence type="ECO:0000313" key="7">
    <source>
        <dbReference type="Proteomes" id="UP000471521"/>
    </source>
</evidence>
<proteinExistence type="predicted"/>
<dbReference type="PANTHER" id="PTHR38462">
    <property type="entry name" value="EXONUCLEASE-LIKE PROTEIN"/>
    <property type="match status" value="1"/>
</dbReference>
<dbReference type="PANTHER" id="PTHR38462:SF1">
    <property type="entry name" value="YPRB RIBONUCLEASE H-LIKE DOMAIN-CONTAINING PROTEIN"/>
    <property type="match status" value="1"/>
</dbReference>
<evidence type="ECO:0008006" key="8">
    <source>
        <dbReference type="Google" id="ProtNLM"/>
    </source>
</evidence>
<dbReference type="GO" id="GO:0003676">
    <property type="term" value="F:nucleic acid binding"/>
    <property type="evidence" value="ECO:0007669"/>
    <property type="project" value="InterPro"/>
</dbReference>
<dbReference type="AlphaFoldDB" id="A0A6B0SJV0"/>
<dbReference type="Pfam" id="PF13482">
    <property type="entry name" value="RNase_H_2"/>
    <property type="match status" value="1"/>
</dbReference>
<evidence type="ECO:0000256" key="2">
    <source>
        <dbReference type="ARBA" id="ARBA00023163"/>
    </source>
</evidence>
<reference evidence="6 7" key="1">
    <citation type="submission" date="2019-12" db="EMBL/GenBank/DDBJ databases">
        <title>Isolation and characterization of three novel carbon monoxide-oxidizing members of Halobacteria from salione crusts and soils.</title>
        <authorList>
            <person name="Myers M.R."/>
            <person name="King G.M."/>
        </authorList>
    </citation>
    <scope>NUCLEOTIDE SEQUENCE [LARGE SCALE GENOMIC DNA]</scope>
    <source>
        <strain evidence="6 7">PCN9</strain>
    </source>
</reference>
<evidence type="ECO:0000313" key="6">
    <source>
        <dbReference type="EMBL" id="MXR19803.1"/>
    </source>
</evidence>
<feature type="domain" description="YprB ribonuclease H-like" evidence="4">
    <location>
        <begin position="325"/>
        <end position="473"/>
    </location>
</feature>
<comment type="caution">
    <text evidence="6">The sequence shown here is derived from an EMBL/GenBank/DDBJ whole genome shotgun (WGS) entry which is preliminary data.</text>
</comment>
<dbReference type="Pfam" id="PF15915">
    <property type="entry name" value="BAT"/>
    <property type="match status" value="1"/>
</dbReference>
<dbReference type="InterPro" id="IPR038720">
    <property type="entry name" value="YprB_RNase_H-like_dom"/>
</dbReference>
<dbReference type="Proteomes" id="UP000471521">
    <property type="component" value="Unassembled WGS sequence"/>
</dbReference>
<evidence type="ECO:0000259" key="5">
    <source>
        <dbReference type="Pfam" id="PF15915"/>
    </source>
</evidence>
<feature type="domain" description="Bacterioopsin transcriptional activator GAF and HTH associated" evidence="5">
    <location>
        <begin position="6"/>
        <end position="149"/>
    </location>
</feature>
<gene>
    <name evidence="6" type="ORF">GRX66_04000</name>
</gene>
<evidence type="ECO:0000256" key="1">
    <source>
        <dbReference type="ARBA" id="ARBA00023015"/>
    </source>
</evidence>
<dbReference type="InterPro" id="IPR012337">
    <property type="entry name" value="RNaseH-like_sf"/>
</dbReference>
<dbReference type="InterPro" id="IPR036397">
    <property type="entry name" value="RNaseH_sf"/>
</dbReference>
<name>A0A6B0SJV0_9EURY</name>
<dbReference type="InterPro" id="IPR031803">
    <property type="entry name" value="BAT_GAF/HTH-assoc"/>
</dbReference>
<accession>A0A6B0SJV0</accession>
<evidence type="ECO:0000259" key="4">
    <source>
        <dbReference type="Pfam" id="PF13482"/>
    </source>
</evidence>